<reference evidence="4 5" key="1">
    <citation type="journal article" date="2015" name="Nature">
        <title>rRNA introns, odd ribosomes, and small enigmatic genomes across a large radiation of phyla.</title>
        <authorList>
            <person name="Brown C.T."/>
            <person name="Hug L.A."/>
            <person name="Thomas B.C."/>
            <person name="Sharon I."/>
            <person name="Castelle C.J."/>
            <person name="Singh A."/>
            <person name="Wilkins M.J."/>
            <person name="Williams K.H."/>
            <person name="Banfield J.F."/>
        </authorList>
    </citation>
    <scope>NUCLEOTIDE SEQUENCE [LARGE SCALE GENOMIC DNA]</scope>
</reference>
<comment type="caution">
    <text evidence="4">The sequence shown here is derived from an EMBL/GenBank/DDBJ whole genome shotgun (WGS) entry which is preliminary data.</text>
</comment>
<accession>A0A0G0JAM2</accession>
<dbReference type="PANTHER" id="PTHR30121:SF11">
    <property type="entry name" value="AAA+ ATPASE DOMAIN-CONTAINING PROTEIN"/>
    <property type="match status" value="1"/>
</dbReference>
<dbReference type="InterPro" id="IPR027417">
    <property type="entry name" value="P-loop_NTPase"/>
</dbReference>
<evidence type="ECO:0000259" key="3">
    <source>
        <dbReference type="Pfam" id="PF26449"/>
    </source>
</evidence>
<dbReference type="PANTHER" id="PTHR30121">
    <property type="entry name" value="UNCHARACTERIZED PROTEIN YJGR-RELATED"/>
    <property type="match status" value="1"/>
</dbReference>
<evidence type="ECO:0000256" key="1">
    <source>
        <dbReference type="SAM" id="Phobius"/>
    </source>
</evidence>
<dbReference type="PATRIC" id="fig|1618486.3.peg.699"/>
<protein>
    <submittedName>
        <fullName evidence="4">Uncharacterized protein</fullName>
    </submittedName>
</protein>
<dbReference type="Pfam" id="PF01935">
    <property type="entry name" value="DUF87"/>
    <property type="match status" value="1"/>
</dbReference>
<feature type="domain" description="Helicase HerA central" evidence="2">
    <location>
        <begin position="374"/>
        <end position="471"/>
    </location>
</feature>
<gene>
    <name evidence="4" type="ORF">US40_C0009G0002</name>
</gene>
<evidence type="ECO:0000313" key="5">
    <source>
        <dbReference type="Proteomes" id="UP000034917"/>
    </source>
</evidence>
<proteinExistence type="predicted"/>
<dbReference type="SUPFAM" id="SSF52540">
    <property type="entry name" value="P-loop containing nucleoside triphosphate hydrolases"/>
    <property type="match status" value="1"/>
</dbReference>
<dbReference type="Gene3D" id="3.40.50.300">
    <property type="entry name" value="P-loop containing nucleotide triphosphate hydrolases"/>
    <property type="match status" value="2"/>
</dbReference>
<keyword evidence="1" id="KW-0812">Transmembrane</keyword>
<feature type="domain" description="DUF8128" evidence="3">
    <location>
        <begin position="51"/>
        <end position="343"/>
    </location>
</feature>
<keyword evidence="1" id="KW-0472">Membrane</keyword>
<organism evidence="4 5">
    <name type="scientific">Candidatus Roizmanbacteria bacterium GW2011_GWC2_37_13</name>
    <dbReference type="NCBI Taxonomy" id="1618486"/>
    <lineage>
        <taxon>Bacteria</taxon>
        <taxon>Candidatus Roizmaniibacteriota</taxon>
    </lineage>
</organism>
<dbReference type="Pfam" id="PF26449">
    <property type="entry name" value="DUF8128"/>
    <property type="match status" value="1"/>
</dbReference>
<sequence length="787" mass="89310">MDPLAYQIFIDRTVTIGLAVVASVLAAGLTLVLIYLVIIYMRLKKREQISLEMVTLEVKLAKENEIKIDAADQMFSSFSSLKKSGWLSFLEVDDVVAFEIVGKKAEIRFYVSAPNRIIDLVEKTIYSYYPNADVKKVDEPNIFTEEGKVAFGAIVTKESTYLPIRTYRDLPTDSLAAVTSAVSKISENEGAIIQILIRPADSKWKKMGKSYVSSTKKNEANPEKATFKTDPKTLEKIDDKCSRSGFETTIRFVVSSPTKEMADLHLKNIKTGFSQFSSDLNNFSGAKTLFKGTFMINFIYKFFPVVDLSFWPFGKSISILSTDELATLFHFPNKTIETPHIQWLKAKTAPVPSDVPQENGTFIGHGYYRGVKRPVHIGFEDRRRHVYIIGKTGTGKSVLLEDMAIQDIKAGYGVCVIDPHGDLIDNIVKFIPPERAEDVIYFDPSDVERPMGLNLLEAKTEDQKHFLTTAIINLMYKLYDPQRTGIIGPRFEHAVRNAMLTVMSDAGATFVEVVRVLTDPKYVQELLPKVQDPIVRRYWTDQIAQTSDFHKSEVLDYIVSKFGRFVTNKTMRNIIGQSQSAFDFRRCMDEGKILLINLSKGKLGEENSSFLGLVLIPKILMAAMSRQEIPEEKRRDFFLYVDEFQNFATPDFATILSEARKYHLNLTVANQFIGQMEEEVKNAVFGNVGSLISFRVGVTDASYLQREYQPVFSESDLINIERYHTYMKTIVDNEPVPPFSVDHTKDMKKYKAEANDKVAQAVIQLSRLKFGRPRELVEAEINQRARL</sequence>
<evidence type="ECO:0000313" key="4">
    <source>
        <dbReference type="EMBL" id="KKQ25296.1"/>
    </source>
</evidence>
<name>A0A0G0JAM2_9BACT</name>
<dbReference type="EMBL" id="LBSV01000009">
    <property type="protein sequence ID" value="KKQ25296.1"/>
    <property type="molecule type" value="Genomic_DNA"/>
</dbReference>
<feature type="transmembrane region" description="Helical" evidence="1">
    <location>
        <begin position="16"/>
        <end position="41"/>
    </location>
</feature>
<evidence type="ECO:0000259" key="2">
    <source>
        <dbReference type="Pfam" id="PF01935"/>
    </source>
</evidence>
<dbReference type="InterPro" id="IPR051162">
    <property type="entry name" value="T4SS_component"/>
</dbReference>
<dbReference type="InterPro" id="IPR058441">
    <property type="entry name" value="DUF8128"/>
</dbReference>
<keyword evidence="1" id="KW-1133">Transmembrane helix</keyword>
<dbReference type="AlphaFoldDB" id="A0A0G0JAM2"/>
<dbReference type="InterPro" id="IPR002789">
    <property type="entry name" value="HerA_central"/>
</dbReference>
<dbReference type="Proteomes" id="UP000034917">
    <property type="component" value="Unassembled WGS sequence"/>
</dbReference>